<evidence type="ECO:0000313" key="7">
    <source>
        <dbReference type="Proteomes" id="UP001642484"/>
    </source>
</evidence>
<accession>A0ABP0PZM1</accession>
<dbReference type="Pfam" id="PF12037">
    <property type="entry name" value="ATAD3_N"/>
    <property type="match status" value="1"/>
</dbReference>
<feature type="compositionally biased region" description="Polar residues" evidence="4">
    <location>
        <begin position="22"/>
        <end position="32"/>
    </location>
</feature>
<sequence>MRECASLRAEPQELQLEIEQQTSMRTQAALQRNKQDAEEKRRTISHQQEQERRTAEYKARLDSELYQSKLEDQQKQIDQQLQMQHEQFLRQEEMRKRNNMELEEETVVEEMHFAFIYAEDGAADALNAWKRFCDMLKETEKILGAIDAPLRDTGERATHRAAEVGNLQNLKWLVENGADINATTAPALQLSPAGDQTLGLTPVLVAASFGQTKALEFLKSVGADLNLARVDGATALDLALDQEHSETAAWLEQNGVARVLA</sequence>
<dbReference type="PANTHER" id="PTHR24193">
    <property type="entry name" value="ANKYRIN REPEAT PROTEIN"/>
    <property type="match status" value="1"/>
</dbReference>
<feature type="repeat" description="ANK" evidence="3">
    <location>
        <begin position="153"/>
        <end position="185"/>
    </location>
</feature>
<organism evidence="6 7">
    <name type="scientific">Durusdinium trenchii</name>
    <dbReference type="NCBI Taxonomy" id="1381693"/>
    <lineage>
        <taxon>Eukaryota</taxon>
        <taxon>Sar</taxon>
        <taxon>Alveolata</taxon>
        <taxon>Dinophyceae</taxon>
        <taxon>Suessiales</taxon>
        <taxon>Symbiodiniaceae</taxon>
        <taxon>Durusdinium</taxon>
    </lineage>
</organism>
<feature type="compositionally biased region" description="Basic and acidic residues" evidence="4">
    <location>
        <begin position="33"/>
        <end position="56"/>
    </location>
</feature>
<protein>
    <recommendedName>
        <fullName evidence="5">ATPase family AAA domain-containing protein</fullName>
    </recommendedName>
</protein>
<keyword evidence="7" id="KW-1185">Reference proteome</keyword>
<proteinExistence type="predicted"/>
<comment type="caution">
    <text evidence="6">The sequence shown here is derived from an EMBL/GenBank/DDBJ whole genome shotgun (WGS) entry which is preliminary data.</text>
</comment>
<dbReference type="EMBL" id="CAXAMN010023840">
    <property type="protein sequence ID" value="CAK9081460.1"/>
    <property type="molecule type" value="Genomic_DNA"/>
</dbReference>
<evidence type="ECO:0000259" key="5">
    <source>
        <dbReference type="Pfam" id="PF12037"/>
    </source>
</evidence>
<evidence type="ECO:0000256" key="1">
    <source>
        <dbReference type="ARBA" id="ARBA00022737"/>
    </source>
</evidence>
<evidence type="ECO:0000256" key="4">
    <source>
        <dbReference type="SAM" id="MobiDB-lite"/>
    </source>
</evidence>
<dbReference type="SUPFAM" id="SSF48403">
    <property type="entry name" value="Ankyrin repeat"/>
    <property type="match status" value="1"/>
</dbReference>
<keyword evidence="1" id="KW-0677">Repeat</keyword>
<dbReference type="InterPro" id="IPR050663">
    <property type="entry name" value="Ankyrin-SOCS_Box"/>
</dbReference>
<evidence type="ECO:0000256" key="3">
    <source>
        <dbReference type="PROSITE-ProRule" id="PRU00023"/>
    </source>
</evidence>
<feature type="region of interest" description="Disordered" evidence="4">
    <location>
        <begin position="18"/>
        <end position="56"/>
    </location>
</feature>
<dbReference type="PROSITE" id="PS50088">
    <property type="entry name" value="ANK_REPEAT"/>
    <property type="match status" value="2"/>
</dbReference>
<keyword evidence="2 3" id="KW-0040">ANK repeat</keyword>
<reference evidence="6 7" key="1">
    <citation type="submission" date="2024-02" db="EMBL/GenBank/DDBJ databases">
        <authorList>
            <person name="Chen Y."/>
            <person name="Shah S."/>
            <person name="Dougan E. K."/>
            <person name="Thang M."/>
            <person name="Chan C."/>
        </authorList>
    </citation>
    <scope>NUCLEOTIDE SEQUENCE [LARGE SCALE GENOMIC DNA]</scope>
</reference>
<evidence type="ECO:0000256" key="2">
    <source>
        <dbReference type="ARBA" id="ARBA00023043"/>
    </source>
</evidence>
<dbReference type="Pfam" id="PF13637">
    <property type="entry name" value="Ank_4"/>
    <property type="match status" value="1"/>
</dbReference>
<feature type="domain" description="ATPase family AAA" evidence="5">
    <location>
        <begin position="12"/>
        <end position="110"/>
    </location>
</feature>
<dbReference type="PROSITE" id="PS50297">
    <property type="entry name" value="ANK_REP_REGION"/>
    <property type="match status" value="2"/>
</dbReference>
<gene>
    <name evidence="6" type="ORF">CCMP2556_LOCUS39857</name>
</gene>
<feature type="repeat" description="ANK" evidence="3">
    <location>
        <begin position="198"/>
        <end position="230"/>
    </location>
</feature>
<dbReference type="InterPro" id="IPR021911">
    <property type="entry name" value="ATAD3_N"/>
</dbReference>
<name>A0ABP0PZM1_9DINO</name>
<dbReference type="PANTHER" id="PTHR24193:SF121">
    <property type="entry name" value="ADA2A-CONTAINING COMPLEX COMPONENT 3, ISOFORM D"/>
    <property type="match status" value="1"/>
</dbReference>
<dbReference type="InterPro" id="IPR002110">
    <property type="entry name" value="Ankyrin_rpt"/>
</dbReference>
<dbReference type="InterPro" id="IPR036770">
    <property type="entry name" value="Ankyrin_rpt-contain_sf"/>
</dbReference>
<dbReference type="Gene3D" id="1.25.40.20">
    <property type="entry name" value="Ankyrin repeat-containing domain"/>
    <property type="match status" value="1"/>
</dbReference>
<dbReference type="SMART" id="SM00248">
    <property type="entry name" value="ANK"/>
    <property type="match status" value="3"/>
</dbReference>
<evidence type="ECO:0000313" key="6">
    <source>
        <dbReference type="EMBL" id="CAK9081460.1"/>
    </source>
</evidence>
<dbReference type="Proteomes" id="UP001642484">
    <property type="component" value="Unassembled WGS sequence"/>
</dbReference>